<evidence type="ECO:0000256" key="1">
    <source>
        <dbReference type="SAM" id="Phobius"/>
    </source>
</evidence>
<dbReference type="Proteomes" id="UP001154252">
    <property type="component" value="Unassembled WGS sequence"/>
</dbReference>
<keyword evidence="3" id="KW-1185">Reference proteome</keyword>
<dbReference type="EMBL" id="CAJVRC010000865">
    <property type="protein sequence ID" value="CAG8899455.1"/>
    <property type="molecule type" value="Genomic_DNA"/>
</dbReference>
<name>A0A9W4KIA0_9EURO</name>
<organism evidence="2 3">
    <name type="scientific">Penicillium egyptiacum</name>
    <dbReference type="NCBI Taxonomy" id="1303716"/>
    <lineage>
        <taxon>Eukaryota</taxon>
        <taxon>Fungi</taxon>
        <taxon>Dikarya</taxon>
        <taxon>Ascomycota</taxon>
        <taxon>Pezizomycotina</taxon>
        <taxon>Eurotiomycetes</taxon>
        <taxon>Eurotiomycetidae</taxon>
        <taxon>Eurotiales</taxon>
        <taxon>Aspergillaceae</taxon>
        <taxon>Penicillium</taxon>
    </lineage>
</organism>
<proteinExistence type="predicted"/>
<feature type="transmembrane region" description="Helical" evidence="1">
    <location>
        <begin position="26"/>
        <end position="43"/>
    </location>
</feature>
<gene>
    <name evidence="2" type="ORF">PEGY_LOCUS5702</name>
</gene>
<protein>
    <submittedName>
        <fullName evidence="2">Uncharacterized protein</fullName>
    </submittedName>
</protein>
<dbReference type="AlphaFoldDB" id="A0A9W4KIA0"/>
<reference evidence="2" key="1">
    <citation type="submission" date="2021-07" db="EMBL/GenBank/DDBJ databases">
        <authorList>
            <person name="Branca A.L. A."/>
        </authorList>
    </citation>
    <scope>NUCLEOTIDE SEQUENCE</scope>
</reference>
<evidence type="ECO:0000313" key="3">
    <source>
        <dbReference type="Proteomes" id="UP001154252"/>
    </source>
</evidence>
<keyword evidence="1" id="KW-0472">Membrane</keyword>
<accession>A0A9W4KIA0</accession>
<comment type="caution">
    <text evidence="2">The sequence shown here is derived from an EMBL/GenBank/DDBJ whole genome shotgun (WGS) entry which is preliminary data.</text>
</comment>
<dbReference type="OrthoDB" id="5086500at2759"/>
<keyword evidence="1" id="KW-1133">Transmembrane helix</keyword>
<evidence type="ECO:0000313" key="2">
    <source>
        <dbReference type="EMBL" id="CAG8899455.1"/>
    </source>
</evidence>
<keyword evidence="1" id="KW-0812">Transmembrane</keyword>
<sequence length="201" mass="22922">MPGLHSRKALSLSQSYGFYFTNSQELIHLLGFEVIYGPLLLITDSNRLRRPKKGNPRGRAQSSTMNQPTILYLFTFALSVAFTYYWLTKRIPSRLVADQAPKSRFELVPVKSYNVPARAGGIEWVVQPVENSNIADINSIIFVHGLGSNPDTTWRARKFTNTSHPTEETRPNSDQYVNWVSDFLPSDLPLEVREDARIFFL</sequence>
<feature type="transmembrane region" description="Helical" evidence="1">
    <location>
        <begin position="69"/>
        <end position="87"/>
    </location>
</feature>